<feature type="domain" description="Putative restriction endonuclease" evidence="1">
    <location>
        <begin position="17"/>
        <end position="186"/>
    </location>
</feature>
<comment type="caution">
    <text evidence="2">The sequence shown here is derived from an EMBL/GenBank/DDBJ whole genome shotgun (WGS) entry which is preliminary data.</text>
</comment>
<dbReference type="InterPro" id="IPR008538">
    <property type="entry name" value="Uma2"/>
</dbReference>
<name>A0A085WEY0_9BACT</name>
<dbReference type="InterPro" id="IPR012296">
    <property type="entry name" value="Nuclease_put_TT1808"/>
</dbReference>
<dbReference type="EMBL" id="JMCB01000011">
    <property type="protein sequence ID" value="KFE66243.1"/>
    <property type="molecule type" value="Genomic_DNA"/>
</dbReference>
<sequence length="193" mass="21157">MGVEEHGEVMGRKPATYADLEALPENVVGELIAGELYVSPRPAVPHAVAGTRLGGELSVRFDRGSGGPGGWIILFEPELHFGEDVLVPDCAGWRRERMSKPPRTAAITLAPDWVCEVLSPSTSALDRAAKLPVYAREGVRYVWFVDPVARILEVLRLEGARYTLLVTHTGKALVRAEPFEAIELDLAFLWGEE</sequence>
<dbReference type="PANTHER" id="PTHR34107">
    <property type="entry name" value="SLL0198 PROTEIN-RELATED"/>
    <property type="match status" value="1"/>
</dbReference>
<accession>A0A085WEY0</accession>
<gene>
    <name evidence="2" type="ORF">DB31_1308</name>
</gene>
<evidence type="ECO:0000313" key="2">
    <source>
        <dbReference type="EMBL" id="KFE66243.1"/>
    </source>
</evidence>
<keyword evidence="3" id="KW-1185">Reference proteome</keyword>
<dbReference type="CDD" id="cd06260">
    <property type="entry name" value="DUF820-like"/>
    <property type="match status" value="1"/>
</dbReference>
<dbReference type="SUPFAM" id="SSF52980">
    <property type="entry name" value="Restriction endonuclease-like"/>
    <property type="match status" value="1"/>
</dbReference>
<dbReference type="AlphaFoldDB" id="A0A085WEY0"/>
<evidence type="ECO:0000313" key="3">
    <source>
        <dbReference type="Proteomes" id="UP000028725"/>
    </source>
</evidence>
<dbReference type="PANTHER" id="PTHR34107:SF4">
    <property type="entry name" value="SLL1222 PROTEIN"/>
    <property type="match status" value="1"/>
</dbReference>
<evidence type="ECO:0000259" key="1">
    <source>
        <dbReference type="Pfam" id="PF05685"/>
    </source>
</evidence>
<reference evidence="2 3" key="1">
    <citation type="submission" date="2014-04" db="EMBL/GenBank/DDBJ databases">
        <title>Genome assembly of Hyalangium minutum DSM 14724.</title>
        <authorList>
            <person name="Sharma G."/>
            <person name="Subramanian S."/>
        </authorList>
    </citation>
    <scope>NUCLEOTIDE SEQUENCE [LARGE SCALE GENOMIC DNA]</scope>
    <source>
        <strain evidence="2 3">DSM 14724</strain>
    </source>
</reference>
<dbReference type="Proteomes" id="UP000028725">
    <property type="component" value="Unassembled WGS sequence"/>
</dbReference>
<dbReference type="Pfam" id="PF05685">
    <property type="entry name" value="Uma2"/>
    <property type="match status" value="1"/>
</dbReference>
<protein>
    <recommendedName>
        <fullName evidence="1">Putative restriction endonuclease domain-containing protein</fullName>
    </recommendedName>
</protein>
<dbReference type="STRING" id="394096.DB31_1308"/>
<dbReference type="Gene3D" id="3.90.1570.10">
    <property type="entry name" value="tt1808, chain A"/>
    <property type="match status" value="1"/>
</dbReference>
<organism evidence="2 3">
    <name type="scientific">Hyalangium minutum</name>
    <dbReference type="NCBI Taxonomy" id="394096"/>
    <lineage>
        <taxon>Bacteria</taxon>
        <taxon>Pseudomonadati</taxon>
        <taxon>Myxococcota</taxon>
        <taxon>Myxococcia</taxon>
        <taxon>Myxococcales</taxon>
        <taxon>Cystobacterineae</taxon>
        <taxon>Archangiaceae</taxon>
        <taxon>Hyalangium</taxon>
    </lineage>
</organism>
<dbReference type="InterPro" id="IPR011335">
    <property type="entry name" value="Restrct_endonuc-II-like"/>
</dbReference>
<dbReference type="PATRIC" id="fig|394096.3.peg.5648"/>
<proteinExistence type="predicted"/>